<reference evidence="12 13" key="1">
    <citation type="submission" date="2017-09" db="EMBL/GenBank/DDBJ databases">
        <title>Depth-based differentiation of microbial function through sediment-hosted aquifers and enrichment of novel symbionts in the deep terrestrial subsurface.</title>
        <authorList>
            <person name="Probst A.J."/>
            <person name="Ladd B."/>
            <person name="Jarett J.K."/>
            <person name="Geller-Mcgrath D.E."/>
            <person name="Sieber C.M."/>
            <person name="Emerson J.B."/>
            <person name="Anantharaman K."/>
            <person name="Thomas B.C."/>
            <person name="Malmstrom R."/>
            <person name="Stieglmeier M."/>
            <person name="Klingl A."/>
            <person name="Woyke T."/>
            <person name="Ryan C.M."/>
            <person name="Banfield J.F."/>
        </authorList>
    </citation>
    <scope>NUCLEOTIDE SEQUENCE [LARGE SCALE GENOMIC DNA]</scope>
    <source>
        <strain evidence="12">CG17_big_fil_post_rev_8_21_14_2_50_48_46</strain>
    </source>
</reference>
<feature type="transmembrane region" description="Helical" evidence="9">
    <location>
        <begin position="145"/>
        <end position="170"/>
    </location>
</feature>
<name>A0A2M7G0H5_9BACT</name>
<protein>
    <recommendedName>
        <fullName evidence="10">Molybdenum transport system permease</fullName>
    </recommendedName>
</protein>
<comment type="subcellular location">
    <subcellularLocation>
        <location evidence="1 9">Cell membrane</location>
        <topology evidence="1 9">Multi-pass membrane protein</topology>
    </subcellularLocation>
</comment>
<evidence type="ECO:0000256" key="2">
    <source>
        <dbReference type="ARBA" id="ARBA00007069"/>
    </source>
</evidence>
<dbReference type="PANTHER" id="PTHR30183">
    <property type="entry name" value="MOLYBDENUM TRANSPORT SYSTEM PERMEASE PROTEIN MODB"/>
    <property type="match status" value="1"/>
</dbReference>
<dbReference type="InterPro" id="IPR011867">
    <property type="entry name" value="ModB_ABC"/>
</dbReference>
<keyword evidence="6 9" id="KW-0812">Transmembrane</keyword>
<evidence type="ECO:0000256" key="9">
    <source>
        <dbReference type="RuleBase" id="RU363032"/>
    </source>
</evidence>
<evidence type="ECO:0000256" key="6">
    <source>
        <dbReference type="ARBA" id="ARBA00022692"/>
    </source>
</evidence>
<sequence>MSEFTSFGLSLKLAFLTALGLLPLALFLGRFLAFSQKNWRGFCEAGLMLPLVLPPTVMGYYLLLGLGQNSWLGGIYAAISGKTLVFSFEGILLASWLFNLPFAVQPIQRAFAAIPHEIREAAACCGLSNWQAFWRVEWPLAWPGILSSLLLCFAHTLGEFGVVLMVGGNIPGETQTLSLLIYDKVQALDFQGARGLSLGLLVFSFLSLAAMSRLEKRKPVQRTLSWAAQGVEDV</sequence>
<dbReference type="PROSITE" id="PS50928">
    <property type="entry name" value="ABC_TM1"/>
    <property type="match status" value="1"/>
</dbReference>
<evidence type="ECO:0000256" key="3">
    <source>
        <dbReference type="ARBA" id="ARBA00022448"/>
    </source>
</evidence>
<comment type="similarity">
    <text evidence="2 10">Belongs to the binding-protein-dependent transport system permease family. CysTW subfamily.</text>
</comment>
<keyword evidence="7 9" id="KW-1133">Transmembrane helix</keyword>
<comment type="function">
    <text evidence="10">Part of the binding-protein-dependent transport system for molybdenum; probably responsible for the translocation of the substrate across the membrane.</text>
</comment>
<keyword evidence="3 9" id="KW-0813">Transport</keyword>
<dbReference type="Proteomes" id="UP000231019">
    <property type="component" value="Unassembled WGS sequence"/>
</dbReference>
<evidence type="ECO:0000313" key="13">
    <source>
        <dbReference type="Proteomes" id="UP000231019"/>
    </source>
</evidence>
<feature type="transmembrane region" description="Helical" evidence="9">
    <location>
        <begin position="75"/>
        <end position="98"/>
    </location>
</feature>
<evidence type="ECO:0000256" key="7">
    <source>
        <dbReference type="ARBA" id="ARBA00022989"/>
    </source>
</evidence>
<keyword evidence="5 10" id="KW-0500">Molybdenum</keyword>
<dbReference type="Pfam" id="PF00528">
    <property type="entry name" value="BPD_transp_1"/>
    <property type="match status" value="1"/>
</dbReference>
<evidence type="ECO:0000256" key="10">
    <source>
        <dbReference type="RuleBase" id="RU365097"/>
    </source>
</evidence>
<evidence type="ECO:0000259" key="11">
    <source>
        <dbReference type="PROSITE" id="PS50928"/>
    </source>
</evidence>
<evidence type="ECO:0000256" key="1">
    <source>
        <dbReference type="ARBA" id="ARBA00004651"/>
    </source>
</evidence>
<dbReference type="GO" id="GO:0015098">
    <property type="term" value="F:molybdate ion transmembrane transporter activity"/>
    <property type="evidence" value="ECO:0007669"/>
    <property type="project" value="UniProtKB-UniRule"/>
</dbReference>
<feature type="domain" description="ABC transmembrane type-1" evidence="11">
    <location>
        <begin position="7"/>
        <end position="209"/>
    </location>
</feature>
<organism evidence="12 13">
    <name type="scientific">bacterium (Candidatus Blackallbacteria) CG17_big_fil_post_rev_8_21_14_2_50_48_46</name>
    <dbReference type="NCBI Taxonomy" id="2014261"/>
    <lineage>
        <taxon>Bacteria</taxon>
        <taxon>Candidatus Blackallbacteria</taxon>
    </lineage>
</organism>
<dbReference type="AlphaFoldDB" id="A0A2M7G0H5"/>
<dbReference type="SUPFAM" id="SSF161098">
    <property type="entry name" value="MetI-like"/>
    <property type="match status" value="1"/>
</dbReference>
<dbReference type="InterPro" id="IPR000515">
    <property type="entry name" value="MetI-like"/>
</dbReference>
<dbReference type="NCBIfam" id="TIGR02141">
    <property type="entry name" value="modB_ABC"/>
    <property type="match status" value="1"/>
</dbReference>
<gene>
    <name evidence="12" type="primary">modB</name>
    <name evidence="12" type="ORF">COW36_19050</name>
</gene>
<proteinExistence type="inferred from homology"/>
<evidence type="ECO:0000313" key="12">
    <source>
        <dbReference type="EMBL" id="PIW15104.1"/>
    </source>
</evidence>
<dbReference type="InterPro" id="IPR035906">
    <property type="entry name" value="MetI-like_sf"/>
</dbReference>
<feature type="transmembrane region" description="Helical" evidence="9">
    <location>
        <begin position="13"/>
        <end position="33"/>
    </location>
</feature>
<keyword evidence="4 10" id="KW-1003">Cell membrane</keyword>
<feature type="transmembrane region" description="Helical" evidence="9">
    <location>
        <begin position="190"/>
        <end position="211"/>
    </location>
</feature>
<dbReference type="CDD" id="cd06261">
    <property type="entry name" value="TM_PBP2"/>
    <property type="match status" value="1"/>
</dbReference>
<keyword evidence="8 9" id="KW-0472">Membrane</keyword>
<dbReference type="Gene3D" id="1.10.3720.10">
    <property type="entry name" value="MetI-like"/>
    <property type="match status" value="1"/>
</dbReference>
<dbReference type="EMBL" id="PFFQ01000054">
    <property type="protein sequence ID" value="PIW15104.1"/>
    <property type="molecule type" value="Genomic_DNA"/>
</dbReference>
<comment type="caution">
    <text evidence="12">The sequence shown here is derived from an EMBL/GenBank/DDBJ whole genome shotgun (WGS) entry which is preliminary data.</text>
</comment>
<evidence type="ECO:0000256" key="4">
    <source>
        <dbReference type="ARBA" id="ARBA00022475"/>
    </source>
</evidence>
<dbReference type="PANTHER" id="PTHR30183:SF8">
    <property type="entry name" value="MOLYBDENUM TRANSPORT SYSTEM PERMEASE"/>
    <property type="match status" value="1"/>
</dbReference>
<accession>A0A2M7G0H5</accession>
<dbReference type="GO" id="GO:0005886">
    <property type="term" value="C:plasma membrane"/>
    <property type="evidence" value="ECO:0007669"/>
    <property type="project" value="UniProtKB-SubCell"/>
</dbReference>
<evidence type="ECO:0000256" key="8">
    <source>
        <dbReference type="ARBA" id="ARBA00023136"/>
    </source>
</evidence>
<evidence type="ECO:0000256" key="5">
    <source>
        <dbReference type="ARBA" id="ARBA00022505"/>
    </source>
</evidence>
<feature type="transmembrane region" description="Helical" evidence="9">
    <location>
        <begin position="45"/>
        <end position="63"/>
    </location>
</feature>